<dbReference type="GO" id="GO:0032543">
    <property type="term" value="P:mitochondrial translation"/>
    <property type="evidence" value="ECO:0007669"/>
    <property type="project" value="TreeGrafter"/>
</dbReference>
<keyword evidence="3" id="KW-0687">Ribonucleoprotein</keyword>
<protein>
    <recommendedName>
        <fullName evidence="4">Large ribosomal subunit protein uL23m</fullName>
    </recommendedName>
</protein>
<evidence type="ECO:0000256" key="3">
    <source>
        <dbReference type="ARBA" id="ARBA00023274"/>
    </source>
</evidence>
<gene>
    <name evidence="6" type="ORF">QBC46DRAFT_376528</name>
</gene>
<sequence length="226" mass="26245">MASSASEAAARLAKTAQHRFPIGKKQVFLPNQVITFIRPKPKQPPNLASFVVPLRFNKLDLRDYLYHAYNVQVLKVRSFINERAPERRGNNNQGKWYRPQPQKMMVAELTKPFVWPEPVKEDARGDWDHDIWQRVEKQRKKTLAQQEAMGKSDIPLRTDMPTPEARKVLRKQAAEFLADEKQWTNDQQLDEDIWTEVDKSEVVPEEAAEVEAAAQRDEEAKGTEKR</sequence>
<dbReference type="PANTHER" id="PTHR12059">
    <property type="entry name" value="RIBOSOMAL PROTEIN L23-RELATED"/>
    <property type="match status" value="1"/>
</dbReference>
<feature type="region of interest" description="Disordered" evidence="5">
    <location>
        <begin position="197"/>
        <end position="226"/>
    </location>
</feature>
<dbReference type="PANTHER" id="PTHR12059:SF5">
    <property type="entry name" value="LARGE RIBOSOMAL SUBUNIT PROTEIN UL23M"/>
    <property type="match status" value="1"/>
</dbReference>
<comment type="caution">
    <text evidence="6">The sequence shown here is derived from an EMBL/GenBank/DDBJ whole genome shotgun (WGS) entry which is preliminary data.</text>
</comment>
<evidence type="ECO:0000256" key="1">
    <source>
        <dbReference type="ARBA" id="ARBA00006700"/>
    </source>
</evidence>
<dbReference type="InterPro" id="IPR012678">
    <property type="entry name" value="Ribosomal_uL23/eL15/eS24_sf"/>
</dbReference>
<evidence type="ECO:0000256" key="4">
    <source>
        <dbReference type="ARBA" id="ARBA00039977"/>
    </source>
</evidence>
<name>A0AAN6NEY8_9PEZI</name>
<dbReference type="InterPro" id="IPR012677">
    <property type="entry name" value="Nucleotide-bd_a/b_plait_sf"/>
</dbReference>
<keyword evidence="7" id="KW-1185">Reference proteome</keyword>
<comment type="similarity">
    <text evidence="1">Belongs to the universal ribosomal protein uL23 family.</text>
</comment>
<dbReference type="Pfam" id="PF00276">
    <property type="entry name" value="Ribosomal_L23"/>
    <property type="match status" value="1"/>
</dbReference>
<keyword evidence="2" id="KW-0689">Ribosomal protein</keyword>
<evidence type="ECO:0000256" key="2">
    <source>
        <dbReference type="ARBA" id="ARBA00022980"/>
    </source>
</evidence>
<reference evidence="7" key="1">
    <citation type="journal article" date="2023" name="Mol. Phylogenet. Evol.">
        <title>Genome-scale phylogeny and comparative genomics of the fungal order Sordariales.</title>
        <authorList>
            <person name="Hensen N."/>
            <person name="Bonometti L."/>
            <person name="Westerberg I."/>
            <person name="Brannstrom I.O."/>
            <person name="Guillou S."/>
            <person name="Cros-Aarteil S."/>
            <person name="Calhoun S."/>
            <person name="Haridas S."/>
            <person name="Kuo A."/>
            <person name="Mondo S."/>
            <person name="Pangilinan J."/>
            <person name="Riley R."/>
            <person name="LaButti K."/>
            <person name="Andreopoulos B."/>
            <person name="Lipzen A."/>
            <person name="Chen C."/>
            <person name="Yan M."/>
            <person name="Daum C."/>
            <person name="Ng V."/>
            <person name="Clum A."/>
            <person name="Steindorff A."/>
            <person name="Ohm R.A."/>
            <person name="Martin F."/>
            <person name="Silar P."/>
            <person name="Natvig D.O."/>
            <person name="Lalanne C."/>
            <person name="Gautier V."/>
            <person name="Ament-Velasquez S.L."/>
            <person name="Kruys A."/>
            <person name="Hutchinson M.I."/>
            <person name="Powell A.J."/>
            <person name="Barry K."/>
            <person name="Miller A.N."/>
            <person name="Grigoriev I.V."/>
            <person name="Debuchy R."/>
            <person name="Gladieux P."/>
            <person name="Hiltunen Thoren M."/>
            <person name="Johannesson H."/>
        </authorList>
    </citation>
    <scope>NUCLEOTIDE SEQUENCE [LARGE SCALE GENOMIC DNA]</scope>
    <source>
        <strain evidence="7">CBS 340.73</strain>
    </source>
</reference>
<evidence type="ECO:0000256" key="5">
    <source>
        <dbReference type="SAM" id="MobiDB-lite"/>
    </source>
</evidence>
<dbReference type="GO" id="GO:0003735">
    <property type="term" value="F:structural constituent of ribosome"/>
    <property type="evidence" value="ECO:0007669"/>
    <property type="project" value="InterPro"/>
</dbReference>
<proteinExistence type="inferred from homology"/>
<dbReference type="AlphaFoldDB" id="A0AAN6NEY8"/>
<dbReference type="Gene3D" id="3.30.70.330">
    <property type="match status" value="1"/>
</dbReference>
<feature type="compositionally biased region" description="Basic and acidic residues" evidence="5">
    <location>
        <begin position="214"/>
        <end position="226"/>
    </location>
</feature>
<organism evidence="6 7">
    <name type="scientific">Diplogelasinospora grovesii</name>
    <dbReference type="NCBI Taxonomy" id="303347"/>
    <lineage>
        <taxon>Eukaryota</taxon>
        <taxon>Fungi</taxon>
        <taxon>Dikarya</taxon>
        <taxon>Ascomycota</taxon>
        <taxon>Pezizomycotina</taxon>
        <taxon>Sordariomycetes</taxon>
        <taxon>Sordariomycetidae</taxon>
        <taxon>Sordariales</taxon>
        <taxon>Diplogelasinosporaceae</taxon>
        <taxon>Diplogelasinospora</taxon>
    </lineage>
</organism>
<dbReference type="SUPFAM" id="SSF54189">
    <property type="entry name" value="Ribosomal proteins S24e, L23 and L15e"/>
    <property type="match status" value="1"/>
</dbReference>
<evidence type="ECO:0000313" key="6">
    <source>
        <dbReference type="EMBL" id="KAK3943886.1"/>
    </source>
</evidence>
<dbReference type="EMBL" id="MU853763">
    <property type="protein sequence ID" value="KAK3943886.1"/>
    <property type="molecule type" value="Genomic_DNA"/>
</dbReference>
<accession>A0AAN6NEY8</accession>
<evidence type="ECO:0000313" key="7">
    <source>
        <dbReference type="Proteomes" id="UP001303473"/>
    </source>
</evidence>
<dbReference type="Proteomes" id="UP001303473">
    <property type="component" value="Unassembled WGS sequence"/>
</dbReference>
<dbReference type="GO" id="GO:0005762">
    <property type="term" value="C:mitochondrial large ribosomal subunit"/>
    <property type="evidence" value="ECO:0007669"/>
    <property type="project" value="TreeGrafter"/>
</dbReference>
<dbReference type="InterPro" id="IPR013025">
    <property type="entry name" value="Ribosomal_uL23-like"/>
</dbReference>